<protein>
    <submittedName>
        <fullName evidence="1">Uncharacterized protein</fullName>
    </submittedName>
</protein>
<dbReference type="Proteomes" id="UP000652761">
    <property type="component" value="Unassembled WGS sequence"/>
</dbReference>
<dbReference type="AlphaFoldDB" id="A0A843USD5"/>
<accession>A0A843USD5</accession>
<comment type="caution">
    <text evidence="1">The sequence shown here is derived from an EMBL/GenBank/DDBJ whole genome shotgun (WGS) entry which is preliminary data.</text>
</comment>
<organism evidence="1 2">
    <name type="scientific">Colocasia esculenta</name>
    <name type="common">Wild taro</name>
    <name type="synonym">Arum esculentum</name>
    <dbReference type="NCBI Taxonomy" id="4460"/>
    <lineage>
        <taxon>Eukaryota</taxon>
        <taxon>Viridiplantae</taxon>
        <taxon>Streptophyta</taxon>
        <taxon>Embryophyta</taxon>
        <taxon>Tracheophyta</taxon>
        <taxon>Spermatophyta</taxon>
        <taxon>Magnoliopsida</taxon>
        <taxon>Liliopsida</taxon>
        <taxon>Araceae</taxon>
        <taxon>Aroideae</taxon>
        <taxon>Colocasieae</taxon>
        <taxon>Colocasia</taxon>
    </lineage>
</organism>
<dbReference type="EMBL" id="NMUH01000907">
    <property type="protein sequence ID" value="MQL86515.1"/>
    <property type="molecule type" value="Genomic_DNA"/>
</dbReference>
<sequence>MVLQSPVFCGVFSVSAFTVPVAPVLVPYYGPTLVVTRCSALEGLSRREIVTVAWDPRPWEPVEGVLWATNVLELEAE</sequence>
<evidence type="ECO:0000313" key="2">
    <source>
        <dbReference type="Proteomes" id="UP000652761"/>
    </source>
</evidence>
<reference evidence="1" key="1">
    <citation type="submission" date="2017-07" db="EMBL/GenBank/DDBJ databases">
        <title>Taro Niue Genome Assembly and Annotation.</title>
        <authorList>
            <person name="Atibalentja N."/>
            <person name="Keating K."/>
            <person name="Fields C.J."/>
        </authorList>
    </citation>
    <scope>NUCLEOTIDE SEQUENCE</scope>
    <source>
        <strain evidence="1">Niue_2</strain>
        <tissue evidence="1">Leaf</tissue>
    </source>
</reference>
<evidence type="ECO:0000313" key="1">
    <source>
        <dbReference type="EMBL" id="MQL86515.1"/>
    </source>
</evidence>
<name>A0A843USD5_COLES</name>
<proteinExistence type="predicted"/>
<keyword evidence="2" id="KW-1185">Reference proteome</keyword>
<gene>
    <name evidence="1" type="ORF">Taro_019040</name>
</gene>